<keyword evidence="3" id="KW-0479">Metal-binding</keyword>
<dbReference type="AlphaFoldDB" id="F9VS45"/>
<dbReference type="InterPro" id="IPR001055">
    <property type="entry name" value="Adrenodoxin-like"/>
</dbReference>
<dbReference type="STRING" id="1027371.GOALK_030_00310"/>
<proteinExistence type="inferred from homology"/>
<dbReference type="InterPro" id="IPR001041">
    <property type="entry name" value="2Fe-2S_ferredoxin-type"/>
</dbReference>
<keyword evidence="5" id="KW-0411">Iron-sulfur</keyword>
<dbReference type="GeneID" id="80261924"/>
<dbReference type="PANTHER" id="PTHR23426">
    <property type="entry name" value="FERREDOXIN/ADRENODOXIN"/>
    <property type="match status" value="1"/>
</dbReference>
<comment type="cofactor">
    <cofactor evidence="6">
        <name>[2Fe-2S] cluster</name>
        <dbReference type="ChEBI" id="CHEBI:190135"/>
    </cofactor>
</comment>
<evidence type="ECO:0000313" key="8">
    <source>
        <dbReference type="EMBL" id="GAA11434.1"/>
    </source>
</evidence>
<dbReference type="PANTHER" id="PTHR23426:SF65">
    <property type="entry name" value="FERREDOXIN-2, MITOCHONDRIAL"/>
    <property type="match status" value="1"/>
</dbReference>
<evidence type="ECO:0000256" key="6">
    <source>
        <dbReference type="ARBA" id="ARBA00034078"/>
    </source>
</evidence>
<evidence type="ECO:0000256" key="4">
    <source>
        <dbReference type="ARBA" id="ARBA00023004"/>
    </source>
</evidence>
<dbReference type="RefSeq" id="WP_006357602.1">
    <property type="nucleotide sequence ID" value="NZ_BACI01000030.1"/>
</dbReference>
<dbReference type="EMBL" id="BACI01000030">
    <property type="protein sequence ID" value="GAA11434.1"/>
    <property type="molecule type" value="Genomic_DNA"/>
</dbReference>
<dbReference type="Proteomes" id="UP000003558">
    <property type="component" value="Unassembled WGS sequence"/>
</dbReference>
<dbReference type="Pfam" id="PF00111">
    <property type="entry name" value="Fer2"/>
    <property type="match status" value="1"/>
</dbReference>
<name>F9VS45_9ACTN</name>
<feature type="domain" description="2Fe-2S ferredoxin-type" evidence="7">
    <location>
        <begin position="2"/>
        <end position="105"/>
    </location>
</feature>
<comment type="caution">
    <text evidence="8">The sequence shown here is derived from an EMBL/GenBank/DDBJ whole genome shotgun (WGS) entry which is preliminary data.</text>
</comment>
<dbReference type="eggNOG" id="COG0633">
    <property type="taxonomic scope" value="Bacteria"/>
</dbReference>
<evidence type="ECO:0000256" key="2">
    <source>
        <dbReference type="ARBA" id="ARBA00022714"/>
    </source>
</evidence>
<evidence type="ECO:0000259" key="7">
    <source>
        <dbReference type="PROSITE" id="PS51085"/>
    </source>
</evidence>
<comment type="similarity">
    <text evidence="1">Belongs to the adrenodoxin/putidaredoxin family.</text>
</comment>
<dbReference type="GO" id="GO:0046872">
    <property type="term" value="F:metal ion binding"/>
    <property type="evidence" value="ECO:0007669"/>
    <property type="project" value="UniProtKB-KW"/>
</dbReference>
<dbReference type="GO" id="GO:0009055">
    <property type="term" value="F:electron transfer activity"/>
    <property type="evidence" value="ECO:0007669"/>
    <property type="project" value="TreeGrafter"/>
</dbReference>
<sequence length="106" mass="11256">MASVTFVTHDGEKQEVPFVEGQNLMQVATDNGVSGIDGDCGGDAACGTCHVIVEQQWAAAAGSRTVAEEQMLEMNPDCQATSRLSCQIALNAEHDGLIVNLPEFQF</sequence>
<accession>F9VS45</accession>
<dbReference type="GO" id="GO:0051537">
    <property type="term" value="F:2 iron, 2 sulfur cluster binding"/>
    <property type="evidence" value="ECO:0007669"/>
    <property type="project" value="UniProtKB-KW"/>
</dbReference>
<evidence type="ECO:0000256" key="5">
    <source>
        <dbReference type="ARBA" id="ARBA00023014"/>
    </source>
</evidence>
<evidence type="ECO:0000256" key="1">
    <source>
        <dbReference type="ARBA" id="ARBA00010914"/>
    </source>
</evidence>
<gene>
    <name evidence="8" type="ORF">GOALK_030_00310</name>
</gene>
<keyword evidence="4" id="KW-0408">Iron</keyword>
<dbReference type="InterPro" id="IPR036010">
    <property type="entry name" value="2Fe-2S_ferredoxin-like_sf"/>
</dbReference>
<evidence type="ECO:0000256" key="3">
    <source>
        <dbReference type="ARBA" id="ARBA00022723"/>
    </source>
</evidence>
<dbReference type="SUPFAM" id="SSF54292">
    <property type="entry name" value="2Fe-2S ferredoxin-like"/>
    <property type="match status" value="1"/>
</dbReference>
<dbReference type="CDD" id="cd00207">
    <property type="entry name" value="fer2"/>
    <property type="match status" value="1"/>
</dbReference>
<reference evidence="8 9" key="1">
    <citation type="submission" date="2011-05" db="EMBL/GenBank/DDBJ databases">
        <title>Whole genome shotgun sequence of Gordonia alkanivorans NBRC 16433.</title>
        <authorList>
            <person name="Hosoyama A."/>
            <person name="Nakamura S."/>
            <person name="Takarada H."/>
            <person name="Tsuchikane K."/>
            <person name="Yamazaki S."/>
            <person name="Fujita N."/>
        </authorList>
    </citation>
    <scope>NUCLEOTIDE SEQUENCE [LARGE SCALE GENOMIC DNA]</scope>
    <source>
        <strain evidence="8 9">NBRC 16433</strain>
    </source>
</reference>
<dbReference type="GO" id="GO:0140647">
    <property type="term" value="P:P450-containing electron transport chain"/>
    <property type="evidence" value="ECO:0007669"/>
    <property type="project" value="InterPro"/>
</dbReference>
<protein>
    <submittedName>
        <fullName evidence="8">Putative 2Fe-2S ferredoxin</fullName>
    </submittedName>
</protein>
<dbReference type="Gene3D" id="3.10.20.30">
    <property type="match status" value="1"/>
</dbReference>
<dbReference type="InterPro" id="IPR012675">
    <property type="entry name" value="Beta-grasp_dom_sf"/>
</dbReference>
<keyword evidence="2" id="KW-0001">2Fe-2S</keyword>
<evidence type="ECO:0000313" key="9">
    <source>
        <dbReference type="Proteomes" id="UP000003558"/>
    </source>
</evidence>
<organism evidence="8 9">
    <name type="scientific">Gordonia alkanivorans NBRC 16433</name>
    <dbReference type="NCBI Taxonomy" id="1027371"/>
    <lineage>
        <taxon>Bacteria</taxon>
        <taxon>Bacillati</taxon>
        <taxon>Actinomycetota</taxon>
        <taxon>Actinomycetes</taxon>
        <taxon>Mycobacteriales</taxon>
        <taxon>Gordoniaceae</taxon>
        <taxon>Gordonia</taxon>
    </lineage>
</organism>
<dbReference type="PROSITE" id="PS51085">
    <property type="entry name" value="2FE2S_FER_2"/>
    <property type="match status" value="1"/>
</dbReference>